<evidence type="ECO:0000313" key="3">
    <source>
        <dbReference type="EMBL" id="GHE23185.1"/>
    </source>
</evidence>
<feature type="modified residue" description="4-aspartylphosphate" evidence="1">
    <location>
        <position position="61"/>
    </location>
</feature>
<feature type="domain" description="Response regulatory" evidence="2">
    <location>
        <begin position="8"/>
        <end position="125"/>
    </location>
</feature>
<organism evidence="3 4">
    <name type="scientific">Sphingobacterium griseoflavum</name>
    <dbReference type="NCBI Taxonomy" id="1474952"/>
    <lineage>
        <taxon>Bacteria</taxon>
        <taxon>Pseudomonadati</taxon>
        <taxon>Bacteroidota</taxon>
        <taxon>Sphingobacteriia</taxon>
        <taxon>Sphingobacteriales</taxon>
        <taxon>Sphingobacteriaceae</taxon>
        <taxon>Sphingobacterium</taxon>
    </lineage>
</organism>
<keyword evidence="4" id="KW-1185">Reference proteome</keyword>
<gene>
    <name evidence="3" type="ORF">GCM10017764_01530</name>
</gene>
<evidence type="ECO:0000256" key="1">
    <source>
        <dbReference type="PROSITE-ProRule" id="PRU00169"/>
    </source>
</evidence>
<proteinExistence type="predicted"/>
<dbReference type="PANTHER" id="PTHR45566">
    <property type="entry name" value="HTH-TYPE TRANSCRIPTIONAL REGULATOR YHJB-RELATED"/>
    <property type="match status" value="1"/>
</dbReference>
<sequence length="125" mass="14203">MKMNKPVKIVFADDSDIHHFLLENLVTKFVRLQLLIKAKDGEQLLDQLSNINVVPDVAILDLHMPSVDGLTAAQYLLSRFPFIKIYGFTSSSDEREKSDMLASGFLKIFPKNKLRELLIELSQLA</sequence>
<dbReference type="Pfam" id="PF00072">
    <property type="entry name" value="Response_reg"/>
    <property type="match status" value="1"/>
</dbReference>
<dbReference type="PROSITE" id="PS50110">
    <property type="entry name" value="RESPONSE_REGULATORY"/>
    <property type="match status" value="1"/>
</dbReference>
<comment type="caution">
    <text evidence="3">The sequence shown here is derived from an EMBL/GenBank/DDBJ whole genome shotgun (WGS) entry which is preliminary data.</text>
</comment>
<reference evidence="4" key="1">
    <citation type="journal article" date="2019" name="Int. J. Syst. Evol. Microbiol.">
        <title>The Global Catalogue of Microorganisms (GCM) 10K type strain sequencing project: providing services to taxonomists for standard genome sequencing and annotation.</title>
        <authorList>
            <consortium name="The Broad Institute Genomics Platform"/>
            <consortium name="The Broad Institute Genome Sequencing Center for Infectious Disease"/>
            <person name="Wu L."/>
            <person name="Ma J."/>
        </authorList>
    </citation>
    <scope>NUCLEOTIDE SEQUENCE [LARGE SCALE GENOMIC DNA]</scope>
    <source>
        <strain evidence="4">CGMCC 1.12966</strain>
    </source>
</reference>
<name>A0ABQ3HPK0_9SPHI</name>
<dbReference type="InterPro" id="IPR001789">
    <property type="entry name" value="Sig_transdc_resp-reg_receiver"/>
</dbReference>
<evidence type="ECO:0000259" key="2">
    <source>
        <dbReference type="PROSITE" id="PS50110"/>
    </source>
</evidence>
<dbReference type="InterPro" id="IPR051015">
    <property type="entry name" value="EvgA-like"/>
</dbReference>
<dbReference type="SUPFAM" id="SSF52172">
    <property type="entry name" value="CheY-like"/>
    <property type="match status" value="1"/>
</dbReference>
<dbReference type="PANTHER" id="PTHR45566:SF2">
    <property type="entry name" value="NARL SUBFAMILY"/>
    <property type="match status" value="1"/>
</dbReference>
<dbReference type="SMART" id="SM00448">
    <property type="entry name" value="REC"/>
    <property type="match status" value="1"/>
</dbReference>
<accession>A0ABQ3HPK0</accession>
<evidence type="ECO:0000313" key="4">
    <source>
        <dbReference type="Proteomes" id="UP000620550"/>
    </source>
</evidence>
<dbReference type="EMBL" id="BNAF01000001">
    <property type="protein sequence ID" value="GHE23185.1"/>
    <property type="molecule type" value="Genomic_DNA"/>
</dbReference>
<dbReference type="Gene3D" id="3.40.50.2300">
    <property type="match status" value="1"/>
</dbReference>
<protein>
    <recommendedName>
        <fullName evidence="2">Response regulatory domain-containing protein</fullName>
    </recommendedName>
</protein>
<keyword evidence="1" id="KW-0597">Phosphoprotein</keyword>
<dbReference type="Proteomes" id="UP000620550">
    <property type="component" value="Unassembled WGS sequence"/>
</dbReference>
<dbReference type="InterPro" id="IPR011006">
    <property type="entry name" value="CheY-like_superfamily"/>
</dbReference>